<evidence type="ECO:0000313" key="3">
    <source>
        <dbReference type="Proteomes" id="UP000237105"/>
    </source>
</evidence>
<name>A0A2P5CPW9_PARAD</name>
<dbReference type="InterPro" id="IPR057670">
    <property type="entry name" value="SH3_retrovirus"/>
</dbReference>
<dbReference type="EMBL" id="JXTB01000107">
    <property type="protein sequence ID" value="PON63094.1"/>
    <property type="molecule type" value="Genomic_DNA"/>
</dbReference>
<protein>
    <recommendedName>
        <fullName evidence="1">Retroviral polymerase SH3-like domain-containing protein</fullName>
    </recommendedName>
</protein>
<organism evidence="2 3">
    <name type="scientific">Parasponia andersonii</name>
    <name type="common">Sponia andersonii</name>
    <dbReference type="NCBI Taxonomy" id="3476"/>
    <lineage>
        <taxon>Eukaryota</taxon>
        <taxon>Viridiplantae</taxon>
        <taxon>Streptophyta</taxon>
        <taxon>Embryophyta</taxon>
        <taxon>Tracheophyta</taxon>
        <taxon>Spermatophyta</taxon>
        <taxon>Magnoliopsida</taxon>
        <taxon>eudicotyledons</taxon>
        <taxon>Gunneridae</taxon>
        <taxon>Pentapetalae</taxon>
        <taxon>rosids</taxon>
        <taxon>fabids</taxon>
        <taxon>Rosales</taxon>
        <taxon>Cannabaceae</taxon>
        <taxon>Parasponia</taxon>
    </lineage>
</organism>
<reference evidence="3" key="1">
    <citation type="submission" date="2016-06" db="EMBL/GenBank/DDBJ databases">
        <title>Parallel loss of symbiosis genes in relatives of nitrogen-fixing non-legume Parasponia.</title>
        <authorList>
            <person name="Van Velzen R."/>
            <person name="Holmer R."/>
            <person name="Bu F."/>
            <person name="Rutten L."/>
            <person name="Van Zeijl A."/>
            <person name="Liu W."/>
            <person name="Santuari L."/>
            <person name="Cao Q."/>
            <person name="Sharma T."/>
            <person name="Shen D."/>
            <person name="Roswanjaya Y."/>
            <person name="Wardhani T."/>
            <person name="Kalhor M.S."/>
            <person name="Jansen J."/>
            <person name="Van den Hoogen J."/>
            <person name="Gungor B."/>
            <person name="Hartog M."/>
            <person name="Hontelez J."/>
            <person name="Verver J."/>
            <person name="Yang W.-C."/>
            <person name="Schijlen E."/>
            <person name="Repin R."/>
            <person name="Schilthuizen M."/>
            <person name="Schranz E."/>
            <person name="Heidstra R."/>
            <person name="Miyata K."/>
            <person name="Fedorova E."/>
            <person name="Kohlen W."/>
            <person name="Bisseling T."/>
            <person name="Smit S."/>
            <person name="Geurts R."/>
        </authorList>
    </citation>
    <scope>NUCLEOTIDE SEQUENCE [LARGE SCALE GENOMIC DNA]</scope>
    <source>
        <strain evidence="3">cv. WU1-14</strain>
    </source>
</reference>
<gene>
    <name evidence="2" type="ORF">PanWU01x14_133660</name>
</gene>
<evidence type="ECO:0000259" key="1">
    <source>
        <dbReference type="Pfam" id="PF25597"/>
    </source>
</evidence>
<sequence length="117" mass="13527">MPSRVPKFSTPLNTLKKCFPISKLISDLPLKFFGCTVFVHIPQHFRSKLDPRAEQCVFIGYAPNKKSYKCLNPKAQKTNVSMDVSFFENQSYFSQNSLQEENENNEACLWETMEIPL</sequence>
<feature type="domain" description="Retroviral polymerase SH3-like" evidence="1">
    <location>
        <begin position="35"/>
        <end position="97"/>
    </location>
</feature>
<accession>A0A2P5CPW9</accession>
<dbReference type="AlphaFoldDB" id="A0A2P5CPW9"/>
<proteinExistence type="predicted"/>
<evidence type="ECO:0000313" key="2">
    <source>
        <dbReference type="EMBL" id="PON63094.1"/>
    </source>
</evidence>
<dbReference type="STRING" id="3476.A0A2P5CPW9"/>
<keyword evidence="3" id="KW-1185">Reference proteome</keyword>
<dbReference type="OrthoDB" id="1166717at2759"/>
<feature type="non-terminal residue" evidence="2">
    <location>
        <position position="117"/>
    </location>
</feature>
<comment type="caution">
    <text evidence="2">The sequence shown here is derived from an EMBL/GenBank/DDBJ whole genome shotgun (WGS) entry which is preliminary data.</text>
</comment>
<dbReference type="Pfam" id="PF25597">
    <property type="entry name" value="SH3_retrovirus"/>
    <property type="match status" value="1"/>
</dbReference>
<dbReference type="Proteomes" id="UP000237105">
    <property type="component" value="Unassembled WGS sequence"/>
</dbReference>